<accession>A0A059CNJ4</accession>
<dbReference type="STRING" id="71139.A0A059CNJ4"/>
<evidence type="ECO:0008006" key="4">
    <source>
        <dbReference type="Google" id="ProtNLM"/>
    </source>
</evidence>
<dbReference type="Gramene" id="KCW79917">
    <property type="protein sequence ID" value="KCW79917"/>
    <property type="gene ID" value="EUGRSUZ_C01259"/>
</dbReference>
<proteinExistence type="inferred from homology"/>
<dbReference type="InParanoid" id="A0A059CNJ4"/>
<dbReference type="EMBL" id="KK198755">
    <property type="protein sequence ID" value="KCW79917.1"/>
    <property type="molecule type" value="Genomic_DNA"/>
</dbReference>
<gene>
    <name evidence="3" type="ORF">EUGRSUZ_C01259</name>
</gene>
<evidence type="ECO:0000256" key="1">
    <source>
        <dbReference type="ARBA" id="ARBA00010020"/>
    </source>
</evidence>
<dbReference type="InterPro" id="IPR028457">
    <property type="entry name" value="ABI"/>
</dbReference>
<comment type="function">
    <text evidence="2">Involved in regulation of actin and microtubule organization. Part of a WAVE complex that activates the Arp2/3 complex.</text>
</comment>
<name>A0A059CNJ4_EUCGR</name>
<comment type="similarity">
    <text evidence="1">Belongs to the ABI family.</text>
</comment>
<protein>
    <recommendedName>
        <fullName evidence="4">Protein ABIL5</fullName>
    </recommendedName>
</protein>
<dbReference type="PANTHER" id="PTHR10460">
    <property type="entry name" value="ABL INTERACTOR FAMILY MEMBER"/>
    <property type="match status" value="1"/>
</dbReference>
<reference evidence="3" key="1">
    <citation type="submission" date="2013-07" db="EMBL/GenBank/DDBJ databases">
        <title>The genome of Eucalyptus grandis.</title>
        <authorList>
            <person name="Schmutz J."/>
            <person name="Hayes R."/>
            <person name="Myburg A."/>
            <person name="Tuskan G."/>
            <person name="Grattapaglia D."/>
            <person name="Rokhsar D.S."/>
        </authorList>
    </citation>
    <scope>NUCLEOTIDE SEQUENCE</scope>
    <source>
        <tissue evidence="3">Leaf extractions</tissue>
    </source>
</reference>
<sequence>MEDPKCTRTNPEADESEDVVRFEKSLRELKDLRSQLHFAADYCESTFLNAEEKNTIVDNTKEYVCKAMVTVVDHLGNVSANLNCCISNACEFSNAELRINCLKQVSPFIHIARLLLCEEYSGKLASTGVQWDAVLPRHSPRYLLTSITNVERPKEVGRDSETQTLKAGENREFKTEDVPLFLYTHTNKPLLYKSLAPRADGRKTDANLSIVSVRDGLSILSKSFNPTFHFQGAPKLGRNVLRRKSTHSSDIISLIRRIRWST</sequence>
<organism evidence="3">
    <name type="scientific">Eucalyptus grandis</name>
    <name type="common">Flooded gum</name>
    <dbReference type="NCBI Taxonomy" id="71139"/>
    <lineage>
        <taxon>Eukaryota</taxon>
        <taxon>Viridiplantae</taxon>
        <taxon>Streptophyta</taxon>
        <taxon>Embryophyta</taxon>
        <taxon>Tracheophyta</taxon>
        <taxon>Spermatophyta</taxon>
        <taxon>Magnoliopsida</taxon>
        <taxon>eudicotyledons</taxon>
        <taxon>Gunneridae</taxon>
        <taxon>Pentapetalae</taxon>
        <taxon>rosids</taxon>
        <taxon>malvids</taxon>
        <taxon>Myrtales</taxon>
        <taxon>Myrtaceae</taxon>
        <taxon>Myrtoideae</taxon>
        <taxon>Eucalypteae</taxon>
        <taxon>Eucalyptus</taxon>
    </lineage>
</organism>
<dbReference type="PANTHER" id="PTHR10460:SF11">
    <property type="entry name" value="PROTEIN ABIL5-RELATED"/>
    <property type="match status" value="1"/>
</dbReference>
<evidence type="ECO:0000256" key="2">
    <source>
        <dbReference type="ARBA" id="ARBA00025223"/>
    </source>
</evidence>
<dbReference type="OMA" id="FHRRYIS"/>
<dbReference type="AlphaFoldDB" id="A0A059CNJ4"/>
<evidence type="ECO:0000313" key="3">
    <source>
        <dbReference type="EMBL" id="KCW79917.1"/>
    </source>
</evidence>
<dbReference type="Gene3D" id="6.10.140.1620">
    <property type="match status" value="1"/>
</dbReference>